<gene>
    <name evidence="8" type="ORF">QPX54_04625</name>
</gene>
<comment type="similarity">
    <text evidence="2">Belongs to the bacterial solute-binding protein 8 family.</text>
</comment>
<dbReference type="Pfam" id="PF01497">
    <property type="entry name" value="Peripla_BP_2"/>
    <property type="match status" value="1"/>
</dbReference>
<evidence type="ECO:0000256" key="1">
    <source>
        <dbReference type="ARBA" id="ARBA00004196"/>
    </source>
</evidence>
<dbReference type="PANTHER" id="PTHR30532">
    <property type="entry name" value="IRON III DICITRATE-BINDING PERIPLASMIC PROTEIN"/>
    <property type="match status" value="1"/>
</dbReference>
<proteinExistence type="inferred from homology"/>
<dbReference type="RefSeq" id="WP_249606024.1">
    <property type="nucleotide sequence ID" value="NZ_CP091865.1"/>
</dbReference>
<dbReference type="EMBL" id="JASNVP010000004">
    <property type="protein sequence ID" value="MDK4325801.1"/>
    <property type="molecule type" value="Genomic_DNA"/>
</dbReference>
<dbReference type="PANTHER" id="PTHR30532:SF1">
    <property type="entry name" value="IRON(3+)-HYDROXAMATE-BINDING PROTEIN FHUD"/>
    <property type="match status" value="1"/>
</dbReference>
<dbReference type="AlphaFoldDB" id="A0AAP4BUR6"/>
<sequence>MKKIIPLCIAAALTLSACSSADEAADSAQNAASEASSAASSAADGDSKEGKNGKGGESRVVDTELGKVEVPANVESVVVLTGTRDLDIALSLGLPVTGYPEAPDAFDLDSPLAEEIKQAKEDGAKPLYTAGDEEADIAAINKADPDLIIGFVHDVIPIREDLEDIAPVLPIDDFATGTWQDNLMLVASATGTERQGGSLIADYEKRVGKLSDKYADALADHKFAPVSYDGEEFVINGTRLLSQVLQDLGAEPSAAFNEALEGVTGKYDIEEIAKALDDVDGLVALVNEKSTWQSLQSNAQFGKIPAVQNETVVRSDEQTHEGAYYSAMHAVDIIEELLEMLDAEE</sequence>
<dbReference type="InterPro" id="IPR051313">
    <property type="entry name" value="Bact_iron-sidero_bind"/>
</dbReference>
<dbReference type="PROSITE" id="PS50983">
    <property type="entry name" value="FE_B12_PBP"/>
    <property type="match status" value="1"/>
</dbReference>
<comment type="subcellular location">
    <subcellularLocation>
        <location evidence="1">Cell envelope</location>
    </subcellularLocation>
</comment>
<organism evidence="8 9">
    <name type="scientific">Corynebacterium propinquum</name>
    <dbReference type="NCBI Taxonomy" id="43769"/>
    <lineage>
        <taxon>Bacteria</taxon>
        <taxon>Bacillati</taxon>
        <taxon>Actinomycetota</taxon>
        <taxon>Actinomycetes</taxon>
        <taxon>Mycobacteriales</taxon>
        <taxon>Corynebacteriaceae</taxon>
        <taxon>Corynebacterium</taxon>
    </lineage>
</organism>
<feature type="compositionally biased region" description="Low complexity" evidence="5">
    <location>
        <begin position="24"/>
        <end position="44"/>
    </location>
</feature>
<dbReference type="Gene3D" id="3.40.50.1980">
    <property type="entry name" value="Nitrogenase molybdenum iron protein domain"/>
    <property type="match status" value="2"/>
</dbReference>
<evidence type="ECO:0000256" key="5">
    <source>
        <dbReference type="SAM" id="MobiDB-lite"/>
    </source>
</evidence>
<accession>A0AAP4BUR6</accession>
<evidence type="ECO:0000256" key="3">
    <source>
        <dbReference type="ARBA" id="ARBA00022448"/>
    </source>
</evidence>
<reference evidence="8" key="1">
    <citation type="submission" date="2023-05" db="EMBL/GenBank/DDBJ databases">
        <title>Metabolic capabilities are highly conserved among human nasal-associated Corynebacterium species in pangenomic analyses.</title>
        <authorList>
            <person name="Tran T.H."/>
            <person name="Roberts A.Q."/>
            <person name="Escapa I.F."/>
            <person name="Gao W."/>
            <person name="Conlan S."/>
            <person name="Kong H."/>
            <person name="Segre J.A."/>
            <person name="Kelly M.S."/>
            <person name="Lemon K.P."/>
        </authorList>
    </citation>
    <scope>NUCLEOTIDE SEQUENCE</scope>
    <source>
        <strain evidence="8">KPL2654</strain>
    </source>
</reference>
<comment type="caution">
    <text evidence="8">The sequence shown here is derived from an EMBL/GenBank/DDBJ whole genome shotgun (WGS) entry which is preliminary data.</text>
</comment>
<protein>
    <submittedName>
        <fullName evidence="8">ABC transporter substrate-binding protein</fullName>
    </submittedName>
</protein>
<dbReference type="SUPFAM" id="SSF53807">
    <property type="entry name" value="Helical backbone' metal receptor"/>
    <property type="match status" value="1"/>
</dbReference>
<evidence type="ECO:0000256" key="2">
    <source>
        <dbReference type="ARBA" id="ARBA00008814"/>
    </source>
</evidence>
<dbReference type="InterPro" id="IPR002491">
    <property type="entry name" value="ABC_transptr_periplasmic_BD"/>
</dbReference>
<feature type="region of interest" description="Disordered" evidence="5">
    <location>
        <begin position="24"/>
        <end position="62"/>
    </location>
</feature>
<evidence type="ECO:0000259" key="7">
    <source>
        <dbReference type="PROSITE" id="PS50983"/>
    </source>
</evidence>
<keyword evidence="4 6" id="KW-0732">Signal</keyword>
<feature type="signal peptide" evidence="6">
    <location>
        <begin position="1"/>
        <end position="24"/>
    </location>
</feature>
<evidence type="ECO:0000313" key="9">
    <source>
        <dbReference type="Proteomes" id="UP001226160"/>
    </source>
</evidence>
<keyword evidence="3" id="KW-0813">Transport</keyword>
<evidence type="ECO:0000256" key="4">
    <source>
        <dbReference type="ARBA" id="ARBA00022729"/>
    </source>
</evidence>
<dbReference type="PROSITE" id="PS51257">
    <property type="entry name" value="PROKAR_LIPOPROTEIN"/>
    <property type="match status" value="1"/>
</dbReference>
<feature type="domain" description="Fe/B12 periplasmic-binding" evidence="7">
    <location>
        <begin position="77"/>
        <end position="345"/>
    </location>
</feature>
<dbReference type="Proteomes" id="UP001226160">
    <property type="component" value="Unassembled WGS sequence"/>
</dbReference>
<feature type="compositionally biased region" description="Basic and acidic residues" evidence="5">
    <location>
        <begin position="45"/>
        <end position="62"/>
    </location>
</feature>
<dbReference type="GO" id="GO:0030288">
    <property type="term" value="C:outer membrane-bounded periplasmic space"/>
    <property type="evidence" value="ECO:0007669"/>
    <property type="project" value="TreeGrafter"/>
</dbReference>
<evidence type="ECO:0000313" key="8">
    <source>
        <dbReference type="EMBL" id="MDK4325801.1"/>
    </source>
</evidence>
<evidence type="ECO:0000256" key="6">
    <source>
        <dbReference type="SAM" id="SignalP"/>
    </source>
</evidence>
<name>A0AAP4BUR6_9CORY</name>
<feature type="chain" id="PRO_5042905936" evidence="6">
    <location>
        <begin position="25"/>
        <end position="345"/>
    </location>
</feature>
<dbReference type="GO" id="GO:1901678">
    <property type="term" value="P:iron coordination entity transport"/>
    <property type="evidence" value="ECO:0007669"/>
    <property type="project" value="UniProtKB-ARBA"/>
</dbReference>